<dbReference type="SUPFAM" id="SSF51445">
    <property type="entry name" value="(Trans)glycosidases"/>
    <property type="match status" value="1"/>
</dbReference>
<dbReference type="GO" id="GO:0016757">
    <property type="term" value="F:glycosyltransferase activity"/>
    <property type="evidence" value="ECO:0007669"/>
    <property type="project" value="UniProtKB-KW"/>
</dbReference>
<evidence type="ECO:0000313" key="3">
    <source>
        <dbReference type="EMBL" id="KAL0337969.1"/>
    </source>
</evidence>
<keyword evidence="3" id="KW-0808">Transferase</keyword>
<reference evidence="3" key="1">
    <citation type="submission" date="2020-06" db="EMBL/GenBank/DDBJ databases">
        <authorList>
            <person name="Li T."/>
            <person name="Hu X."/>
            <person name="Zhang T."/>
            <person name="Song X."/>
            <person name="Zhang H."/>
            <person name="Dai N."/>
            <person name="Sheng W."/>
            <person name="Hou X."/>
            <person name="Wei L."/>
        </authorList>
    </citation>
    <scope>NUCLEOTIDE SEQUENCE</scope>
    <source>
        <strain evidence="3">KEN8</strain>
        <tissue evidence="3">Leaf</tissue>
    </source>
</reference>
<dbReference type="GO" id="GO:0052692">
    <property type="term" value="F:raffinose alpha-galactosidase activity"/>
    <property type="evidence" value="ECO:0007669"/>
    <property type="project" value="TreeGrafter"/>
</dbReference>
<dbReference type="Pfam" id="PF05691">
    <property type="entry name" value="Raffinose_syn"/>
    <property type="match status" value="1"/>
</dbReference>
<reference evidence="3" key="2">
    <citation type="journal article" date="2024" name="Plant">
        <title>Genomic evolution and insights into agronomic trait innovations of Sesamum species.</title>
        <authorList>
            <person name="Miao H."/>
            <person name="Wang L."/>
            <person name="Qu L."/>
            <person name="Liu H."/>
            <person name="Sun Y."/>
            <person name="Le M."/>
            <person name="Wang Q."/>
            <person name="Wei S."/>
            <person name="Zheng Y."/>
            <person name="Lin W."/>
            <person name="Duan Y."/>
            <person name="Cao H."/>
            <person name="Xiong S."/>
            <person name="Wang X."/>
            <person name="Wei L."/>
            <person name="Li C."/>
            <person name="Ma Q."/>
            <person name="Ju M."/>
            <person name="Zhao R."/>
            <person name="Li G."/>
            <person name="Mu C."/>
            <person name="Tian Q."/>
            <person name="Mei H."/>
            <person name="Zhang T."/>
            <person name="Gao T."/>
            <person name="Zhang H."/>
        </authorList>
    </citation>
    <scope>NUCLEOTIDE SEQUENCE</scope>
    <source>
        <strain evidence="3">KEN8</strain>
    </source>
</reference>
<accession>A0AAW2N2S8</accession>
<dbReference type="InterPro" id="IPR008811">
    <property type="entry name" value="Glycosyl_hydrolases_36"/>
</dbReference>
<protein>
    <submittedName>
        <fullName evidence="3">Galactinol--sucrose galactosyltransferase 2</fullName>
    </submittedName>
</protein>
<dbReference type="EMBL" id="JACGWM010000012">
    <property type="protein sequence ID" value="KAL0337969.1"/>
    <property type="molecule type" value="Genomic_DNA"/>
</dbReference>
<keyword evidence="2" id="KW-0119">Carbohydrate metabolism</keyword>
<dbReference type="AlphaFoldDB" id="A0AAW2N2S8"/>
<organism evidence="3">
    <name type="scientific">Sesamum calycinum</name>
    <dbReference type="NCBI Taxonomy" id="2727403"/>
    <lineage>
        <taxon>Eukaryota</taxon>
        <taxon>Viridiplantae</taxon>
        <taxon>Streptophyta</taxon>
        <taxon>Embryophyta</taxon>
        <taxon>Tracheophyta</taxon>
        <taxon>Spermatophyta</taxon>
        <taxon>Magnoliopsida</taxon>
        <taxon>eudicotyledons</taxon>
        <taxon>Gunneridae</taxon>
        <taxon>Pentapetalae</taxon>
        <taxon>asterids</taxon>
        <taxon>lamiids</taxon>
        <taxon>Lamiales</taxon>
        <taxon>Pedaliaceae</taxon>
        <taxon>Sesamum</taxon>
    </lineage>
</organism>
<comment type="caution">
    <text evidence="3">The sequence shown here is derived from an EMBL/GenBank/DDBJ whole genome shotgun (WGS) entry which is preliminary data.</text>
</comment>
<evidence type="ECO:0000256" key="1">
    <source>
        <dbReference type="ARBA" id="ARBA00007240"/>
    </source>
</evidence>
<sequence length="806" mass="87782">MVVPQACVVPSNPSKNSKLPGVKSPTVLARAKMTVTPKISVNDGNLVVHGKTILSGVHDNIVLTPGSGVGLVAGAFIGATASHSKSLHVFPVGVLEGVRFMCLFRFKLWWMTQRMGTCGRDIPLETQFMLVESKDSSESEHEDSPTIYTVFLPLLEGQFRAVLQGNEKNELEICLESGDNAVETNQGLYLVYMHAGTNPFEVINQAVKAVEKHLQTFQHREKRSCPHSSTGLAGAHGMLFTQTLQLRVLKKDLRGGTPPRFLIIDDGWQQIGSEVKEDPNCVVQEGAQFANRLTGIKENEKFQKNGKSDEHESGLKLVVRKAKQQHNVKYVYVWHALAGYWGGVHPSGPGMEHYETALAYPVQSPGVLGNQPDIVMDSLAVHGLGLVNPKKVFNFYNELHAYLASCGVDGVKVDVQNIIETLGAGHGGRVSLTRSYHQALEASIARNFPDNGCIACMCHNTDGIYSAKQTAVVRASDDFYPRDPASHTIHISSVAYNTVFLGEFMQPDWDMFHSLHPAAEYHAAARSVGGCAIYVSDKPGNHNFELLKKLVLPDGSILRAKLPGRPTVDCLFVDPARDGTSLLKIWNVNKCSGVVGVFNCQGAGWCKVAKKTRIHDASPGTLTGSVQATDVDTISQIAGPDWTGDAIVYAHRSREVVRLPKGVSLPVTLKVLEYELFHFCPVKNVTETISFASIGLLDMFNSTGAVEQLEIQKNQECLDSNSGSEASSGDRIPVATVTLKVRGCGRFGVYCSQRPLKCTVDNTESEFNYDDATGLMRSLSERSPWPDEVASAFAPALLISVAKVLQ</sequence>
<dbReference type="PANTHER" id="PTHR31268">
    <property type="match status" value="1"/>
</dbReference>
<dbReference type="PANTHER" id="PTHR31268:SF32">
    <property type="entry name" value="GALACTINOL--SUCROSE GALACTOSYLTRANSFERASE 2-RELATED"/>
    <property type="match status" value="1"/>
</dbReference>
<dbReference type="InterPro" id="IPR017853">
    <property type="entry name" value="GH"/>
</dbReference>
<evidence type="ECO:0000256" key="2">
    <source>
        <dbReference type="ARBA" id="ARBA00023277"/>
    </source>
</evidence>
<gene>
    <name evidence="3" type="ORF">Scaly_2072000</name>
</gene>
<name>A0AAW2N2S8_9LAMI</name>
<comment type="similarity">
    <text evidence="1">Belongs to the glycosyl hydrolases 36 family.</text>
</comment>
<proteinExistence type="inferred from homology"/>
<keyword evidence="3" id="KW-0328">Glycosyltransferase</keyword>